<evidence type="ECO:0000313" key="3">
    <source>
        <dbReference type="Proteomes" id="UP000663828"/>
    </source>
</evidence>
<name>A0A813VXN8_ADIRI</name>
<accession>A0A813VXN8</accession>
<evidence type="ECO:0000259" key="1">
    <source>
        <dbReference type="Pfam" id="PF12680"/>
    </source>
</evidence>
<dbReference type="AlphaFoldDB" id="A0A813VXN8"/>
<keyword evidence="3" id="KW-1185">Reference proteome</keyword>
<reference evidence="2" key="1">
    <citation type="submission" date="2021-02" db="EMBL/GenBank/DDBJ databases">
        <authorList>
            <person name="Nowell W R."/>
        </authorList>
    </citation>
    <scope>NUCLEOTIDE SEQUENCE</scope>
</reference>
<protein>
    <recommendedName>
        <fullName evidence="1">SnoaL-like domain-containing protein</fullName>
    </recommendedName>
</protein>
<dbReference type="CDD" id="cd00531">
    <property type="entry name" value="NTF2_like"/>
    <property type="match status" value="1"/>
</dbReference>
<dbReference type="InterPro" id="IPR032710">
    <property type="entry name" value="NTF2-like_dom_sf"/>
</dbReference>
<comment type="caution">
    <text evidence="2">The sequence shown here is derived from an EMBL/GenBank/DDBJ whole genome shotgun (WGS) entry which is preliminary data.</text>
</comment>
<evidence type="ECO:0000313" key="2">
    <source>
        <dbReference type="EMBL" id="CAF0846860.1"/>
    </source>
</evidence>
<dbReference type="Proteomes" id="UP000663828">
    <property type="component" value="Unassembled WGS sequence"/>
</dbReference>
<gene>
    <name evidence="2" type="ORF">XAT740_LOCUS5271</name>
</gene>
<organism evidence="2 3">
    <name type="scientific">Adineta ricciae</name>
    <name type="common">Rotifer</name>
    <dbReference type="NCBI Taxonomy" id="249248"/>
    <lineage>
        <taxon>Eukaryota</taxon>
        <taxon>Metazoa</taxon>
        <taxon>Spiralia</taxon>
        <taxon>Gnathifera</taxon>
        <taxon>Rotifera</taxon>
        <taxon>Eurotatoria</taxon>
        <taxon>Bdelloidea</taxon>
        <taxon>Adinetida</taxon>
        <taxon>Adinetidae</taxon>
        <taxon>Adineta</taxon>
    </lineage>
</organism>
<dbReference type="Pfam" id="PF12680">
    <property type="entry name" value="SnoaL_2"/>
    <property type="match status" value="1"/>
</dbReference>
<feature type="domain" description="SnoaL-like" evidence="1">
    <location>
        <begin position="19"/>
        <end position="114"/>
    </location>
</feature>
<dbReference type="Gene3D" id="3.10.450.50">
    <property type="match status" value="1"/>
</dbReference>
<dbReference type="SUPFAM" id="SSF54427">
    <property type="entry name" value="NTF2-like"/>
    <property type="match status" value="1"/>
</dbReference>
<dbReference type="EMBL" id="CAJNOR010000225">
    <property type="protein sequence ID" value="CAF0846860.1"/>
    <property type="molecule type" value="Genomic_DNA"/>
</dbReference>
<proteinExistence type="predicted"/>
<dbReference type="InterPro" id="IPR037401">
    <property type="entry name" value="SnoaL-like"/>
</dbReference>
<sequence>MVVSNILNPEQIEASQAWVYRFYRLFDSLEVDQWIDEFYNPDSVVHFGNFPPMEGVEVLRAHFKRQNAQLLSMRHDLKHIDVFPDRIYVQNEATFVVKNDPERKEIKFPAVCLFWKNINEKKSSTIDVYLDPSPLLERLHMFSSQDKVE</sequence>